<evidence type="ECO:0000256" key="2">
    <source>
        <dbReference type="SAM" id="Phobius"/>
    </source>
</evidence>
<gene>
    <name evidence="3" type="ORF">FMM08_21200</name>
</gene>
<dbReference type="AlphaFoldDB" id="A0A5C8Z4B8"/>
<keyword evidence="2" id="KW-0472">Membrane</keyword>
<organism evidence="3 4">
    <name type="scientific">Quadrisphaera setariae</name>
    <dbReference type="NCBI Taxonomy" id="2593304"/>
    <lineage>
        <taxon>Bacteria</taxon>
        <taxon>Bacillati</taxon>
        <taxon>Actinomycetota</taxon>
        <taxon>Actinomycetes</taxon>
        <taxon>Kineosporiales</taxon>
        <taxon>Kineosporiaceae</taxon>
        <taxon>Quadrisphaera</taxon>
    </lineage>
</organism>
<reference evidence="3 4" key="1">
    <citation type="submission" date="2019-07" db="EMBL/GenBank/DDBJ databases">
        <title>Quadrisphaera sp. strain DD2A genome sequencing and assembly.</title>
        <authorList>
            <person name="Kim I."/>
        </authorList>
    </citation>
    <scope>NUCLEOTIDE SEQUENCE [LARGE SCALE GENOMIC DNA]</scope>
    <source>
        <strain evidence="3 4">DD2A</strain>
    </source>
</reference>
<dbReference type="EMBL" id="VKAC01000017">
    <property type="protein sequence ID" value="TXR51780.1"/>
    <property type="molecule type" value="Genomic_DNA"/>
</dbReference>
<comment type="caution">
    <text evidence="3">The sequence shown here is derived from an EMBL/GenBank/DDBJ whole genome shotgun (WGS) entry which is preliminary data.</text>
</comment>
<name>A0A5C8Z4B8_9ACTN</name>
<feature type="transmembrane region" description="Helical" evidence="2">
    <location>
        <begin position="108"/>
        <end position="126"/>
    </location>
</feature>
<keyword evidence="2" id="KW-0812">Transmembrane</keyword>
<dbReference type="InterPro" id="IPR021443">
    <property type="entry name" value="DUF3093"/>
</dbReference>
<feature type="region of interest" description="Disordered" evidence="1">
    <location>
        <begin position="263"/>
        <end position="288"/>
    </location>
</feature>
<dbReference type="Pfam" id="PF11292">
    <property type="entry name" value="DUF3093"/>
    <property type="match status" value="1"/>
</dbReference>
<dbReference type="Proteomes" id="UP000321234">
    <property type="component" value="Unassembled WGS sequence"/>
</dbReference>
<evidence type="ECO:0000313" key="3">
    <source>
        <dbReference type="EMBL" id="TXR51780.1"/>
    </source>
</evidence>
<evidence type="ECO:0000313" key="4">
    <source>
        <dbReference type="Proteomes" id="UP000321234"/>
    </source>
</evidence>
<feature type="transmembrane region" description="Helical" evidence="2">
    <location>
        <begin position="132"/>
        <end position="154"/>
    </location>
</feature>
<keyword evidence="2" id="KW-1133">Transmembrane helix</keyword>
<feature type="compositionally biased region" description="Low complexity" evidence="1">
    <location>
        <begin position="68"/>
        <end position="96"/>
    </location>
</feature>
<dbReference type="OrthoDB" id="3217020at2"/>
<evidence type="ECO:0000256" key="1">
    <source>
        <dbReference type="SAM" id="MobiDB-lite"/>
    </source>
</evidence>
<accession>A0A5C8Z4B8</accession>
<keyword evidence="4" id="KW-1185">Reference proteome</keyword>
<sequence length="288" mass="29940">MGVRRVRQVGGEALQRHLELLDRIRRRDAGGVALEPRPCFEHACHGPSVGGCGTCEAGGVGDPHEPQDQPQDAAQQPQQTAQARGAAGRPGPAQTGPAFSERLWPAPATWLLVPLGAAFGAATGFIGGPLWVVVGGAVLALVVVAWLVTASSVVSLGDDGVLRVGEARIEVRHLTGAVSARGERARALRGPLLDARTHLHLRGWVDPVVLVALGDPEDPTPAWLFSCRHPEDLVEALARHGVAGPVPVHVPLSGGLPLWGPGSREALDAAAPRPELGSDRGAQGRPAD</sequence>
<proteinExistence type="predicted"/>
<protein>
    <submittedName>
        <fullName evidence="3">DUF3093 domain-containing protein</fullName>
    </submittedName>
</protein>
<feature type="region of interest" description="Disordered" evidence="1">
    <location>
        <begin position="60"/>
        <end position="96"/>
    </location>
</feature>